<evidence type="ECO:0008006" key="4">
    <source>
        <dbReference type="Google" id="ProtNLM"/>
    </source>
</evidence>
<feature type="compositionally biased region" description="Pro residues" evidence="1">
    <location>
        <begin position="408"/>
        <end position="417"/>
    </location>
</feature>
<gene>
    <name evidence="2" type="ORF">VZC37_13955</name>
</gene>
<protein>
    <recommendedName>
        <fullName evidence="4">DUF222 domain-containing protein</fullName>
    </recommendedName>
</protein>
<organism evidence="2 3">
    <name type="scientific">Gordonia sesuvii</name>
    <dbReference type="NCBI Taxonomy" id="3116777"/>
    <lineage>
        <taxon>Bacteria</taxon>
        <taxon>Bacillati</taxon>
        <taxon>Actinomycetota</taxon>
        <taxon>Actinomycetes</taxon>
        <taxon>Mycobacteriales</taxon>
        <taxon>Gordoniaceae</taxon>
        <taxon>Gordonia</taxon>
    </lineage>
</organism>
<dbReference type="Proteomes" id="UP001347146">
    <property type="component" value="Unassembled WGS sequence"/>
</dbReference>
<feature type="region of interest" description="Disordered" evidence="1">
    <location>
        <begin position="315"/>
        <end position="422"/>
    </location>
</feature>
<sequence>MFSFTDHMADDAAFSAMRDGAETELARNQAVRDALRLSRQAEARALLGAYEIGLSTYNERVGSGPYTSNKTLAAARRAATGEISMQLGFSRTKATQWSNLGEMLQNLPKIRLAYLAGDFSTHRMAEMARAAQVAPKGDLRERINEIIDEAFGPSPTPSADTDPDDQAPEPTESGSDTEPDAGSGTTETPIDFEDVALELGHRPTTDTVLRDELDDTVITLDPDGYAEARKDTAQMLQNVTFSKAAFGHMDMSASISAEHGVFVSQRIADLIATRVCRRDPRRIGEQRATALAEIHGVPGKELRCECGFDTCPMRHDTDTDPPTGADSTTAESAATDESTPHTATPAGHDAETAGEPQQHREDSDSGDNSRAEMRDPDGVDPRHEDTVEPQPPTADPAGHAPDRESAPTNPPEPPPPADSAAFMAPIEGESDQDINSAGTTIIDIIGIGPDVADYLATCTFTFRSQAQPRVGRLYRYRDRRCRNP</sequence>
<keyword evidence="3" id="KW-1185">Reference proteome</keyword>
<evidence type="ECO:0000313" key="3">
    <source>
        <dbReference type="Proteomes" id="UP001347146"/>
    </source>
</evidence>
<proteinExistence type="predicted"/>
<evidence type="ECO:0000313" key="2">
    <source>
        <dbReference type="EMBL" id="MEE3851445.1"/>
    </source>
</evidence>
<feature type="compositionally biased region" description="Low complexity" evidence="1">
    <location>
        <begin position="325"/>
        <end position="337"/>
    </location>
</feature>
<feature type="compositionally biased region" description="Basic and acidic residues" evidence="1">
    <location>
        <begin position="357"/>
        <end position="386"/>
    </location>
</feature>
<name>A0ABU7MEB7_9ACTN</name>
<dbReference type="EMBL" id="JAZDUF010000004">
    <property type="protein sequence ID" value="MEE3851445.1"/>
    <property type="molecule type" value="Genomic_DNA"/>
</dbReference>
<evidence type="ECO:0000256" key="1">
    <source>
        <dbReference type="SAM" id="MobiDB-lite"/>
    </source>
</evidence>
<feature type="region of interest" description="Disordered" evidence="1">
    <location>
        <begin position="149"/>
        <end position="188"/>
    </location>
</feature>
<reference evidence="2 3" key="1">
    <citation type="submission" date="2024-01" db="EMBL/GenBank/DDBJ databases">
        <title>Draft genome sequence of Gordonia sp. LSe1-13.</title>
        <authorList>
            <person name="Suphannarot A."/>
            <person name="Mingma R."/>
        </authorList>
    </citation>
    <scope>NUCLEOTIDE SEQUENCE [LARGE SCALE GENOMIC DNA]</scope>
    <source>
        <strain evidence="2 3">LSe1-13</strain>
    </source>
</reference>
<comment type="caution">
    <text evidence="2">The sequence shown here is derived from an EMBL/GenBank/DDBJ whole genome shotgun (WGS) entry which is preliminary data.</text>
</comment>
<accession>A0ABU7MEB7</accession>
<dbReference type="RefSeq" id="WP_330433188.1">
    <property type="nucleotide sequence ID" value="NZ_JAZDUF010000004.1"/>
</dbReference>